<dbReference type="EMBL" id="BMRG01000002">
    <property type="protein sequence ID" value="GGP44633.1"/>
    <property type="molecule type" value="Genomic_DNA"/>
</dbReference>
<organism evidence="2 3">
    <name type="scientific">Saccharothrix coeruleofusca</name>
    <dbReference type="NCBI Taxonomy" id="33919"/>
    <lineage>
        <taxon>Bacteria</taxon>
        <taxon>Bacillati</taxon>
        <taxon>Actinomycetota</taxon>
        <taxon>Actinomycetes</taxon>
        <taxon>Pseudonocardiales</taxon>
        <taxon>Pseudonocardiaceae</taxon>
        <taxon>Saccharothrix</taxon>
    </lineage>
</organism>
<reference evidence="2" key="2">
    <citation type="submission" date="2020-09" db="EMBL/GenBank/DDBJ databases">
        <authorList>
            <person name="Sun Q."/>
            <person name="Ohkuma M."/>
        </authorList>
    </citation>
    <scope>NUCLEOTIDE SEQUENCE</scope>
    <source>
        <strain evidence="2">JCM 3313</strain>
    </source>
</reference>
<feature type="region of interest" description="Disordered" evidence="1">
    <location>
        <begin position="1"/>
        <end position="37"/>
    </location>
</feature>
<sequence length="416" mass="46677">MSPVSRGRKGKKDRKGKKKGGSAPFGSSAADQALLRDLERMAGQDEPEFPEWFEPAALAVLDRGEAVVAARGPRQLEQAVSEALGASMHQAVVEDRQGLQFREWVDTLVTLAVDRVVEEAERPEAGAWKGPWRLLNGLLSILPHEATARAREAVELCAARLGPLAEVPSWLDLMPRVRATGRRWRLRDAYGTRRAVIAEYTYPDHTDPSVFLFDYDVSEFVDLVSPGVFDELDAAVAAWRAEVGDTAEHAVPAEVEESDLAPLAQLALEESFVVGDESREVFDNWFRARRRFEDLATALADRGLDVPRPPDWSQRFDLAEMAAPFTAWHRQTHGEDPDPELVDAIAEHWMETTLPESRYLISPRRVVMIRREMPHSLRLNPDAPQVQRMLPRWVRWLGQRAGLPEHLVEQAVAAEG</sequence>
<reference evidence="2" key="1">
    <citation type="journal article" date="2014" name="Int. J. Syst. Evol. Microbiol.">
        <title>Complete genome sequence of Corynebacterium casei LMG S-19264T (=DSM 44701T), isolated from a smear-ripened cheese.</title>
        <authorList>
            <consortium name="US DOE Joint Genome Institute (JGI-PGF)"/>
            <person name="Walter F."/>
            <person name="Albersmeier A."/>
            <person name="Kalinowski J."/>
            <person name="Ruckert C."/>
        </authorList>
    </citation>
    <scope>NUCLEOTIDE SEQUENCE</scope>
    <source>
        <strain evidence="2">JCM 3313</strain>
    </source>
</reference>
<protein>
    <submittedName>
        <fullName evidence="2">Uncharacterized protein</fullName>
    </submittedName>
</protein>
<evidence type="ECO:0000313" key="2">
    <source>
        <dbReference type="EMBL" id="GGP44633.1"/>
    </source>
</evidence>
<feature type="compositionally biased region" description="Basic residues" evidence="1">
    <location>
        <begin position="1"/>
        <end position="20"/>
    </location>
</feature>
<proteinExistence type="predicted"/>
<comment type="caution">
    <text evidence="2">The sequence shown here is derived from an EMBL/GenBank/DDBJ whole genome shotgun (WGS) entry which is preliminary data.</text>
</comment>
<evidence type="ECO:0000313" key="3">
    <source>
        <dbReference type="Proteomes" id="UP000639606"/>
    </source>
</evidence>
<name>A0A918AI12_9PSEU</name>
<dbReference type="AlphaFoldDB" id="A0A918AI12"/>
<dbReference type="RefSeq" id="WP_189222400.1">
    <property type="nucleotide sequence ID" value="NZ_BMRG01000002.1"/>
</dbReference>
<dbReference type="Proteomes" id="UP000639606">
    <property type="component" value="Unassembled WGS sequence"/>
</dbReference>
<gene>
    <name evidence="2" type="ORF">GCM10010185_15450</name>
</gene>
<evidence type="ECO:0000256" key="1">
    <source>
        <dbReference type="SAM" id="MobiDB-lite"/>
    </source>
</evidence>
<keyword evidence="3" id="KW-1185">Reference proteome</keyword>
<accession>A0A918AI12</accession>